<dbReference type="AlphaFoldDB" id="A0A9J6CZ77"/>
<organism evidence="2 3">
    <name type="scientific">Rhipicephalus microplus</name>
    <name type="common">Cattle tick</name>
    <name type="synonym">Boophilus microplus</name>
    <dbReference type="NCBI Taxonomy" id="6941"/>
    <lineage>
        <taxon>Eukaryota</taxon>
        <taxon>Metazoa</taxon>
        <taxon>Ecdysozoa</taxon>
        <taxon>Arthropoda</taxon>
        <taxon>Chelicerata</taxon>
        <taxon>Arachnida</taxon>
        <taxon>Acari</taxon>
        <taxon>Parasitiformes</taxon>
        <taxon>Ixodida</taxon>
        <taxon>Ixodoidea</taxon>
        <taxon>Ixodidae</taxon>
        <taxon>Rhipicephalinae</taxon>
        <taxon>Rhipicephalus</taxon>
        <taxon>Boophilus</taxon>
    </lineage>
</organism>
<dbReference type="GO" id="GO:0005509">
    <property type="term" value="F:calcium ion binding"/>
    <property type="evidence" value="ECO:0007669"/>
    <property type="project" value="InterPro"/>
</dbReference>
<dbReference type="PANTHER" id="PTHR21559">
    <property type="entry name" value="DYSTROGLYCAN-RELATED"/>
    <property type="match status" value="1"/>
</dbReference>
<name>A0A9J6CZ77_RHIMP</name>
<dbReference type="InterPro" id="IPR013783">
    <property type="entry name" value="Ig-like_fold"/>
</dbReference>
<dbReference type="PANTHER" id="PTHR21559:SF21">
    <property type="entry name" value="DYSTROGLYCAN 1"/>
    <property type="match status" value="1"/>
</dbReference>
<dbReference type="EMBL" id="JABSTU010004306">
    <property type="protein sequence ID" value="KAH7964046.1"/>
    <property type="molecule type" value="Genomic_DNA"/>
</dbReference>
<dbReference type="GO" id="GO:0016011">
    <property type="term" value="C:dystroglycan complex"/>
    <property type="evidence" value="ECO:0007669"/>
    <property type="project" value="TreeGrafter"/>
</dbReference>
<keyword evidence="3" id="KW-1185">Reference proteome</keyword>
<proteinExistence type="predicted"/>
<dbReference type="GO" id="GO:0002009">
    <property type="term" value="P:morphogenesis of an epithelium"/>
    <property type="evidence" value="ECO:0007669"/>
    <property type="project" value="TreeGrafter"/>
</dbReference>
<dbReference type="Gene3D" id="2.60.40.10">
    <property type="entry name" value="Immunoglobulins"/>
    <property type="match status" value="1"/>
</dbReference>
<accession>A0A9J6CZ77</accession>
<dbReference type="VEuPathDB" id="VectorBase:LOC119174162"/>
<dbReference type="SUPFAM" id="SSF49313">
    <property type="entry name" value="Cadherin-like"/>
    <property type="match status" value="1"/>
</dbReference>
<evidence type="ECO:0000313" key="2">
    <source>
        <dbReference type="EMBL" id="KAH7964046.1"/>
    </source>
</evidence>
<dbReference type="InterPro" id="IPR015919">
    <property type="entry name" value="Cadherin-like_sf"/>
</dbReference>
<comment type="caution">
    <text evidence="2">The sequence shown here is derived from an EMBL/GenBank/DDBJ whole genome shotgun (WGS) entry which is preliminary data.</text>
</comment>
<gene>
    <name evidence="2" type="ORF">HPB51_027714</name>
</gene>
<reference evidence="2" key="1">
    <citation type="journal article" date="2020" name="Cell">
        <title>Large-Scale Comparative Analyses of Tick Genomes Elucidate Their Genetic Diversity and Vector Capacities.</title>
        <authorList>
            <consortium name="Tick Genome and Microbiome Consortium (TIGMIC)"/>
            <person name="Jia N."/>
            <person name="Wang J."/>
            <person name="Shi W."/>
            <person name="Du L."/>
            <person name="Sun Y."/>
            <person name="Zhan W."/>
            <person name="Jiang J.F."/>
            <person name="Wang Q."/>
            <person name="Zhang B."/>
            <person name="Ji P."/>
            <person name="Bell-Sakyi L."/>
            <person name="Cui X.M."/>
            <person name="Yuan T.T."/>
            <person name="Jiang B.G."/>
            <person name="Yang W.F."/>
            <person name="Lam T.T."/>
            <person name="Chang Q.C."/>
            <person name="Ding S.J."/>
            <person name="Wang X.J."/>
            <person name="Zhu J.G."/>
            <person name="Ruan X.D."/>
            <person name="Zhao L."/>
            <person name="Wei J.T."/>
            <person name="Ye R.Z."/>
            <person name="Que T.C."/>
            <person name="Du C.H."/>
            <person name="Zhou Y.H."/>
            <person name="Cheng J.X."/>
            <person name="Dai P.F."/>
            <person name="Guo W.B."/>
            <person name="Han X.H."/>
            <person name="Huang E.J."/>
            <person name="Li L.F."/>
            <person name="Wei W."/>
            <person name="Gao Y.C."/>
            <person name="Liu J.Z."/>
            <person name="Shao H.Z."/>
            <person name="Wang X."/>
            <person name="Wang C.C."/>
            <person name="Yang T.C."/>
            <person name="Huo Q.B."/>
            <person name="Li W."/>
            <person name="Chen H.Y."/>
            <person name="Chen S.E."/>
            <person name="Zhou L.G."/>
            <person name="Ni X.B."/>
            <person name="Tian J.H."/>
            <person name="Sheng Y."/>
            <person name="Liu T."/>
            <person name="Pan Y.S."/>
            <person name="Xia L.Y."/>
            <person name="Li J."/>
            <person name="Zhao F."/>
            <person name="Cao W.C."/>
        </authorList>
    </citation>
    <scope>NUCLEOTIDE SEQUENCE</scope>
    <source>
        <strain evidence="2">Rmic-2018</strain>
    </source>
</reference>
<sequence>MTSPMMGGYSSHVHRHHHCDHIRHGVIAPSPTLPMVTLPTALPSGHTPPLPPIRPTRIVTGWEASGVLEATPTFGPGIVEPTSRPPESSLSPPLQPTVTRKPGNSRPMLNKRLQKLVVTAGKVWSYQILKDAFHDAEDGVCQPPAFSAPSLENQAPTRRNPIGLINAAVGDILLFIIPDDTFYDYEDGSTRYLALSFLSADGVQLPQTSWIQFNPRTQELYGLPFDVDIPRQ</sequence>
<evidence type="ECO:0000256" key="1">
    <source>
        <dbReference type="SAM" id="MobiDB-lite"/>
    </source>
</evidence>
<protein>
    <submittedName>
        <fullName evidence="2">Uncharacterized protein</fullName>
    </submittedName>
</protein>
<feature type="compositionally biased region" description="Low complexity" evidence="1">
    <location>
        <begin position="80"/>
        <end position="92"/>
    </location>
</feature>
<dbReference type="GO" id="GO:0043236">
    <property type="term" value="F:laminin binding"/>
    <property type="evidence" value="ECO:0007669"/>
    <property type="project" value="TreeGrafter"/>
</dbReference>
<reference evidence="2" key="2">
    <citation type="submission" date="2021-09" db="EMBL/GenBank/DDBJ databases">
        <authorList>
            <person name="Jia N."/>
            <person name="Wang J."/>
            <person name="Shi W."/>
            <person name="Du L."/>
            <person name="Sun Y."/>
            <person name="Zhan W."/>
            <person name="Jiang J."/>
            <person name="Wang Q."/>
            <person name="Zhang B."/>
            <person name="Ji P."/>
            <person name="Sakyi L.B."/>
            <person name="Cui X."/>
            <person name="Yuan T."/>
            <person name="Jiang B."/>
            <person name="Yang W."/>
            <person name="Lam T.T.-Y."/>
            <person name="Chang Q."/>
            <person name="Ding S."/>
            <person name="Wang X."/>
            <person name="Zhu J."/>
            <person name="Ruan X."/>
            <person name="Zhao L."/>
            <person name="Wei J."/>
            <person name="Que T."/>
            <person name="Du C."/>
            <person name="Cheng J."/>
            <person name="Dai P."/>
            <person name="Han X."/>
            <person name="Huang E."/>
            <person name="Gao Y."/>
            <person name="Liu J."/>
            <person name="Shao H."/>
            <person name="Ye R."/>
            <person name="Li L."/>
            <person name="Wei W."/>
            <person name="Wang X."/>
            <person name="Wang C."/>
            <person name="Huo Q."/>
            <person name="Li W."/>
            <person name="Guo W."/>
            <person name="Chen H."/>
            <person name="Chen S."/>
            <person name="Zhou L."/>
            <person name="Zhou L."/>
            <person name="Ni X."/>
            <person name="Tian J."/>
            <person name="Zhou Y."/>
            <person name="Sheng Y."/>
            <person name="Liu T."/>
            <person name="Pan Y."/>
            <person name="Xia L."/>
            <person name="Li J."/>
            <person name="Zhao F."/>
            <person name="Cao W."/>
        </authorList>
    </citation>
    <scope>NUCLEOTIDE SEQUENCE</scope>
    <source>
        <strain evidence="2">Rmic-2018</strain>
        <tissue evidence="2">Larvae</tissue>
    </source>
</reference>
<evidence type="ECO:0000313" key="3">
    <source>
        <dbReference type="Proteomes" id="UP000821866"/>
    </source>
</evidence>
<dbReference type="GO" id="GO:0042383">
    <property type="term" value="C:sarcolemma"/>
    <property type="evidence" value="ECO:0007669"/>
    <property type="project" value="TreeGrafter"/>
</dbReference>
<dbReference type="GO" id="GO:0021675">
    <property type="term" value="P:nerve development"/>
    <property type="evidence" value="ECO:0007669"/>
    <property type="project" value="TreeGrafter"/>
</dbReference>
<dbReference type="GO" id="GO:0007411">
    <property type="term" value="P:axon guidance"/>
    <property type="evidence" value="ECO:0007669"/>
    <property type="project" value="TreeGrafter"/>
</dbReference>
<dbReference type="Proteomes" id="UP000821866">
    <property type="component" value="Unassembled WGS sequence"/>
</dbReference>
<feature type="region of interest" description="Disordered" evidence="1">
    <location>
        <begin position="70"/>
        <end position="108"/>
    </location>
</feature>